<dbReference type="Pfam" id="PF10276">
    <property type="entry name" value="zf-CHCC"/>
    <property type="match status" value="1"/>
</dbReference>
<sequence>MIAPPEILRVTHARNICDGATDIPGGASLGHPRVFLEIDESGYVDCGYCDRRFVLIGGPADGVDPSTLHDHGDGAGL</sequence>
<reference evidence="2 3" key="1">
    <citation type="journal article" date="2019" name="Environ. Microbiol.">
        <title>Species interactions and distinct microbial communities in high Arctic permafrost affected cryosols are associated with the CH4 and CO2 gas fluxes.</title>
        <authorList>
            <person name="Altshuler I."/>
            <person name="Hamel J."/>
            <person name="Turney S."/>
            <person name="Magnuson E."/>
            <person name="Levesque R."/>
            <person name="Greer C."/>
            <person name="Whyte L.G."/>
        </authorList>
    </citation>
    <scope>NUCLEOTIDE SEQUENCE [LARGE SCALE GENOMIC DNA]</scope>
    <source>
        <strain evidence="2 3">E6.1</strain>
    </source>
</reference>
<feature type="domain" description="Zinc finger CHCC-type" evidence="1">
    <location>
        <begin position="16"/>
        <end position="53"/>
    </location>
</feature>
<comment type="caution">
    <text evidence="2">The sequence shown here is derived from an EMBL/GenBank/DDBJ whole genome shotgun (WGS) entry which is preliminary data.</text>
</comment>
<accession>A0A502FTQ4</accession>
<dbReference type="RefSeq" id="WP_140850687.1">
    <property type="nucleotide sequence ID" value="NZ_RCZC01000003.1"/>
</dbReference>
<keyword evidence="2" id="KW-0863">Zinc-finger</keyword>
<dbReference type="OrthoDB" id="7391570at2"/>
<dbReference type="InterPro" id="IPR019401">
    <property type="entry name" value="Znf_CHCC"/>
</dbReference>
<proteinExistence type="predicted"/>
<evidence type="ECO:0000313" key="3">
    <source>
        <dbReference type="Proteomes" id="UP000319931"/>
    </source>
</evidence>
<keyword evidence="2" id="KW-0479">Metal-binding</keyword>
<name>A0A502FTQ4_9SPHN</name>
<keyword evidence="2" id="KW-0862">Zinc</keyword>
<gene>
    <name evidence="2" type="ORF">EAH76_12905</name>
</gene>
<dbReference type="EMBL" id="RCZC01000003">
    <property type="protein sequence ID" value="TPG52769.1"/>
    <property type="molecule type" value="Genomic_DNA"/>
</dbReference>
<evidence type="ECO:0000313" key="2">
    <source>
        <dbReference type="EMBL" id="TPG52769.1"/>
    </source>
</evidence>
<dbReference type="Proteomes" id="UP000319931">
    <property type="component" value="Unassembled WGS sequence"/>
</dbReference>
<dbReference type="AlphaFoldDB" id="A0A502FTQ4"/>
<dbReference type="Gene3D" id="2.60.260.40">
    <property type="entry name" value="q5lls5 like domains"/>
    <property type="match status" value="1"/>
</dbReference>
<protein>
    <submittedName>
        <fullName evidence="2">Zinc-finger domain-containing protein</fullName>
    </submittedName>
</protein>
<organism evidence="2 3">
    <name type="scientific">Sphingomonas glacialis</name>
    <dbReference type="NCBI Taxonomy" id="658225"/>
    <lineage>
        <taxon>Bacteria</taxon>
        <taxon>Pseudomonadati</taxon>
        <taxon>Pseudomonadota</taxon>
        <taxon>Alphaproteobacteria</taxon>
        <taxon>Sphingomonadales</taxon>
        <taxon>Sphingomonadaceae</taxon>
        <taxon>Sphingomonas</taxon>
    </lineage>
</organism>
<keyword evidence="3" id="KW-1185">Reference proteome</keyword>
<evidence type="ECO:0000259" key="1">
    <source>
        <dbReference type="Pfam" id="PF10276"/>
    </source>
</evidence>
<dbReference type="GO" id="GO:0008270">
    <property type="term" value="F:zinc ion binding"/>
    <property type="evidence" value="ECO:0007669"/>
    <property type="project" value="UniProtKB-KW"/>
</dbReference>